<dbReference type="EMBL" id="JAUSTZ010000003">
    <property type="protein sequence ID" value="MDQ0225416.1"/>
    <property type="molecule type" value="Genomic_DNA"/>
</dbReference>
<proteinExistence type="predicted"/>
<dbReference type="RefSeq" id="WP_174879748.1">
    <property type="nucleotide sequence ID" value="NZ_CADEPK010000051.1"/>
</dbReference>
<name>A0ABT9YZJ1_9BACI</name>
<reference evidence="3 4" key="1">
    <citation type="submission" date="2023-07" db="EMBL/GenBank/DDBJ databases">
        <title>Genomic Encyclopedia of Type Strains, Phase IV (KMG-IV): sequencing the most valuable type-strain genomes for metagenomic binning, comparative biology and taxonomic classification.</title>
        <authorList>
            <person name="Goeker M."/>
        </authorList>
    </citation>
    <scope>NUCLEOTIDE SEQUENCE [LARGE SCALE GENOMIC DNA]</scope>
    <source>
        <strain evidence="3 4">DSM 17723</strain>
    </source>
</reference>
<accession>A0ABT9YZJ1</accession>
<feature type="region of interest" description="Disordered" evidence="1">
    <location>
        <begin position="145"/>
        <end position="177"/>
    </location>
</feature>
<dbReference type="PROSITE" id="PS51257">
    <property type="entry name" value="PROKAR_LIPOPROTEIN"/>
    <property type="match status" value="1"/>
</dbReference>
<keyword evidence="2" id="KW-0732">Signal</keyword>
<evidence type="ECO:0000313" key="4">
    <source>
        <dbReference type="Proteomes" id="UP001232245"/>
    </source>
</evidence>
<feature type="region of interest" description="Disordered" evidence="1">
    <location>
        <begin position="26"/>
        <end position="55"/>
    </location>
</feature>
<protein>
    <submittedName>
        <fullName evidence="3">RNase H-like HicB family nuclease</fullName>
    </submittedName>
</protein>
<keyword evidence="4" id="KW-1185">Reference proteome</keyword>
<gene>
    <name evidence="3" type="ORF">J2S02_001760</name>
</gene>
<dbReference type="Proteomes" id="UP001232245">
    <property type="component" value="Unassembled WGS sequence"/>
</dbReference>
<evidence type="ECO:0000256" key="1">
    <source>
        <dbReference type="SAM" id="MobiDB-lite"/>
    </source>
</evidence>
<feature type="signal peptide" evidence="2">
    <location>
        <begin position="1"/>
        <end position="20"/>
    </location>
</feature>
<evidence type="ECO:0000256" key="2">
    <source>
        <dbReference type="SAM" id="SignalP"/>
    </source>
</evidence>
<feature type="compositionally biased region" description="Basic and acidic residues" evidence="1">
    <location>
        <begin position="145"/>
        <end position="157"/>
    </location>
</feature>
<feature type="compositionally biased region" description="Low complexity" evidence="1">
    <location>
        <begin position="161"/>
        <end position="177"/>
    </location>
</feature>
<organism evidence="3 4">
    <name type="scientific">Metabacillus niabensis</name>
    <dbReference type="NCBI Taxonomy" id="324854"/>
    <lineage>
        <taxon>Bacteria</taxon>
        <taxon>Bacillati</taxon>
        <taxon>Bacillota</taxon>
        <taxon>Bacilli</taxon>
        <taxon>Bacillales</taxon>
        <taxon>Bacillaceae</taxon>
        <taxon>Metabacillus</taxon>
    </lineage>
</organism>
<evidence type="ECO:0000313" key="3">
    <source>
        <dbReference type="EMBL" id="MDQ0225416.1"/>
    </source>
</evidence>
<comment type="caution">
    <text evidence="3">The sequence shown here is derived from an EMBL/GenBank/DDBJ whole genome shotgun (WGS) entry which is preliminary data.</text>
</comment>
<feature type="chain" id="PRO_5045370481" evidence="2">
    <location>
        <begin position="21"/>
        <end position="177"/>
    </location>
</feature>
<sequence length="177" mass="19323">MSRSLNIVIGSTMLAIFLLAGCGNESEASKEASEANGNPEMQQNGGQGFAEEELTDEQIIEMAENAGIDTAGKTIEEIEEEMKEIRPNPNEKLTDEQIIERAEQAGIDTEGKSIEEIQEELREAMPEMGKDGGKLNVDDVKKQAEEAGIETEGKTIEEIQTELQESQSTSSTTENEI</sequence>